<reference evidence="2" key="1">
    <citation type="submission" date="2020-12" db="UniProtKB">
        <authorList>
            <consortium name="WormBaseParasite"/>
        </authorList>
    </citation>
    <scope>IDENTIFICATION</scope>
    <source>
        <strain evidence="2">MHco3</strain>
    </source>
</reference>
<name>A0A7I4Y6G2_HAECO</name>
<accession>A0A7I4Y6G2</accession>
<sequence>MDLREKLRTVQQQLPDLQRALPRLPSAQELHDNIVKYCIEFHDCTETVARLENHLRLLRNSQEPVLHRSQEAESLEWQSDLLRLRFLFIKSQLRTIFAIAPILVALKRTSAAEWATLMETQHKLDNNKPLLLRMDAIEVITTDSLQTLDGIQLELKTLRKE</sequence>
<protein>
    <submittedName>
        <fullName evidence="2">STAT_int domain-containing protein</fullName>
    </submittedName>
</protein>
<dbReference type="WBParaSite" id="HCON_00050910-00001">
    <property type="protein sequence ID" value="HCON_00050910-00001"/>
    <property type="gene ID" value="HCON_00050910"/>
</dbReference>
<dbReference type="OrthoDB" id="5869484at2759"/>
<keyword evidence="1" id="KW-1185">Reference proteome</keyword>
<proteinExistence type="predicted"/>
<evidence type="ECO:0000313" key="1">
    <source>
        <dbReference type="Proteomes" id="UP000025227"/>
    </source>
</evidence>
<evidence type="ECO:0000313" key="2">
    <source>
        <dbReference type="WBParaSite" id="HCON_00050910-00001"/>
    </source>
</evidence>
<organism evidence="1 2">
    <name type="scientific">Haemonchus contortus</name>
    <name type="common">Barber pole worm</name>
    <dbReference type="NCBI Taxonomy" id="6289"/>
    <lineage>
        <taxon>Eukaryota</taxon>
        <taxon>Metazoa</taxon>
        <taxon>Ecdysozoa</taxon>
        <taxon>Nematoda</taxon>
        <taxon>Chromadorea</taxon>
        <taxon>Rhabditida</taxon>
        <taxon>Rhabditina</taxon>
        <taxon>Rhabditomorpha</taxon>
        <taxon>Strongyloidea</taxon>
        <taxon>Trichostrongylidae</taxon>
        <taxon>Haemonchus</taxon>
    </lineage>
</organism>
<dbReference type="AlphaFoldDB" id="A0A7I4Y6G2"/>
<dbReference type="Proteomes" id="UP000025227">
    <property type="component" value="Unplaced"/>
</dbReference>